<dbReference type="InterPro" id="IPR008930">
    <property type="entry name" value="Terpenoid_cyclase/PrenylTrfase"/>
</dbReference>
<dbReference type="EC" id="2.5.1.59" evidence="4"/>
<evidence type="ECO:0000259" key="13">
    <source>
        <dbReference type="Pfam" id="PF00432"/>
    </source>
</evidence>
<reference evidence="14" key="1">
    <citation type="submission" date="2021-08" db="EMBL/GenBank/DDBJ databases">
        <title>Chromosome-Level Trichoderma cornu-damae using Hi-C Data.</title>
        <authorList>
            <person name="Kim C.S."/>
        </authorList>
    </citation>
    <scope>NUCLEOTIDE SEQUENCE</scope>
    <source>
        <strain evidence="14">KA19-0412C</strain>
    </source>
</reference>
<dbReference type="PANTHER" id="PTHR11774">
    <property type="entry name" value="GERANYLGERANYL TRANSFERASE TYPE BETA SUBUNIT"/>
    <property type="match status" value="1"/>
</dbReference>
<evidence type="ECO:0000256" key="9">
    <source>
        <dbReference type="ARBA" id="ARBA00022737"/>
    </source>
</evidence>
<dbReference type="Proteomes" id="UP000827724">
    <property type="component" value="Unassembled WGS sequence"/>
</dbReference>
<evidence type="ECO:0000256" key="6">
    <source>
        <dbReference type="ARBA" id="ARBA00022602"/>
    </source>
</evidence>
<proteinExistence type="inferred from homology"/>
<dbReference type="SUPFAM" id="SSF48239">
    <property type="entry name" value="Terpenoid cyclases/Protein prenyltransferases"/>
    <property type="match status" value="1"/>
</dbReference>
<dbReference type="AlphaFoldDB" id="A0A9P8QU05"/>
<comment type="caution">
    <text evidence="14">The sequence shown here is derived from an EMBL/GenBank/DDBJ whole genome shotgun (WGS) entry which is preliminary data.</text>
</comment>
<dbReference type="CDD" id="cd02895">
    <property type="entry name" value="GGTase-I"/>
    <property type="match status" value="1"/>
</dbReference>
<keyword evidence="9" id="KW-0677">Repeat</keyword>
<keyword evidence="11" id="KW-0460">Magnesium</keyword>
<dbReference type="InterPro" id="IPR045089">
    <property type="entry name" value="PGGT1B-like"/>
</dbReference>
<name>A0A9P8QU05_9HYPO</name>
<organism evidence="14 15">
    <name type="scientific">Trichoderma cornu-damae</name>
    <dbReference type="NCBI Taxonomy" id="654480"/>
    <lineage>
        <taxon>Eukaryota</taxon>
        <taxon>Fungi</taxon>
        <taxon>Dikarya</taxon>
        <taxon>Ascomycota</taxon>
        <taxon>Pezizomycotina</taxon>
        <taxon>Sordariomycetes</taxon>
        <taxon>Hypocreomycetidae</taxon>
        <taxon>Hypocreales</taxon>
        <taxon>Hypocreaceae</taxon>
        <taxon>Trichoderma</taxon>
    </lineage>
</organism>
<gene>
    <name evidence="14" type="ORF">Trco_001878</name>
</gene>
<protein>
    <recommendedName>
        <fullName evidence="5">Geranylgeranyl transferase type-1 subunit beta</fullName>
        <ecNumber evidence="4">2.5.1.59</ecNumber>
    </recommendedName>
    <alternativeName>
        <fullName evidence="12">Geranylgeranyl transferase type I subunit beta</fullName>
    </alternativeName>
</protein>
<evidence type="ECO:0000313" key="14">
    <source>
        <dbReference type="EMBL" id="KAH6608532.1"/>
    </source>
</evidence>
<dbReference type="InterPro" id="IPR001330">
    <property type="entry name" value="Prenyltrans"/>
</dbReference>
<dbReference type="GO" id="GO:0004662">
    <property type="term" value="F:CAAX-protein geranylgeranyltransferase activity"/>
    <property type="evidence" value="ECO:0007669"/>
    <property type="project" value="UniProtKB-EC"/>
</dbReference>
<dbReference type="Pfam" id="PF00432">
    <property type="entry name" value="Prenyltrans"/>
    <property type="match status" value="1"/>
</dbReference>
<evidence type="ECO:0000256" key="7">
    <source>
        <dbReference type="ARBA" id="ARBA00022679"/>
    </source>
</evidence>
<keyword evidence="7" id="KW-0808">Transferase</keyword>
<evidence type="ECO:0000256" key="10">
    <source>
        <dbReference type="ARBA" id="ARBA00022833"/>
    </source>
</evidence>
<comment type="cofactor">
    <cofactor evidence="2">
        <name>Zn(2+)</name>
        <dbReference type="ChEBI" id="CHEBI:29105"/>
    </cofactor>
</comment>
<keyword evidence="15" id="KW-1185">Reference proteome</keyword>
<sequence>MSAADSDGVPKLDKDRHVKYWQRCHKTFLPTPYTSHDSTRLTLAFFIISALDILSVPLTAQERAAVRSWVLSLQHPDGGFCGSPTHALAGENAARGSANIAATFFALILLGLAAETEAEGQSSAFAGVDRKALLLWLRKLQRSDGSFGQVLWDGEPTGGRDMRHSYLASSIRWMLRGSVQQGDENWVEDIDAEGMTKYIKSVQTYDGGIAESSMEESHSGYAYCAIAALALLDRHSGITTTAGAKRAMDRGIADRQGLLRFLAHRQFTYLSEKEEKDGGAAENYLEAKLGDLNLDGRGCPYTGFNGRWNKKADTCYSWWACGTLKLLGCDSFYGAAPSCNYLLDITQHRIGGFGKSVGDPPDIYHSYLGLTTVALLGGPELKEIDAGLCCSKDATRRIEAAREGLLESLKRQNGQRGGWGADGFWGKAAEVVKAR</sequence>
<evidence type="ECO:0000256" key="4">
    <source>
        <dbReference type="ARBA" id="ARBA00012700"/>
    </source>
</evidence>
<evidence type="ECO:0000256" key="3">
    <source>
        <dbReference type="ARBA" id="ARBA00010497"/>
    </source>
</evidence>
<comment type="similarity">
    <text evidence="3">Belongs to the protein prenyltransferase subunit beta family.</text>
</comment>
<dbReference type="InterPro" id="IPR041960">
    <property type="entry name" value="GGTase_I_beta"/>
</dbReference>
<comment type="cofactor">
    <cofactor evidence="1">
        <name>Mg(2+)</name>
        <dbReference type="ChEBI" id="CHEBI:18420"/>
    </cofactor>
</comment>
<dbReference type="GO" id="GO:0046872">
    <property type="term" value="F:metal ion binding"/>
    <property type="evidence" value="ECO:0007669"/>
    <property type="project" value="UniProtKB-KW"/>
</dbReference>
<accession>A0A9P8QU05</accession>
<dbReference type="EMBL" id="JAIWOZ010000002">
    <property type="protein sequence ID" value="KAH6608532.1"/>
    <property type="molecule type" value="Genomic_DNA"/>
</dbReference>
<evidence type="ECO:0000256" key="8">
    <source>
        <dbReference type="ARBA" id="ARBA00022723"/>
    </source>
</evidence>
<keyword evidence="8" id="KW-0479">Metal-binding</keyword>
<evidence type="ECO:0000256" key="12">
    <source>
        <dbReference type="ARBA" id="ARBA00031713"/>
    </source>
</evidence>
<dbReference type="GO" id="GO:0005953">
    <property type="term" value="C:CAAX-protein geranylgeranyltransferase complex"/>
    <property type="evidence" value="ECO:0007669"/>
    <property type="project" value="InterPro"/>
</dbReference>
<dbReference type="OrthoDB" id="24893at2759"/>
<evidence type="ECO:0000256" key="1">
    <source>
        <dbReference type="ARBA" id="ARBA00001946"/>
    </source>
</evidence>
<evidence type="ECO:0000256" key="5">
    <source>
        <dbReference type="ARBA" id="ARBA00020603"/>
    </source>
</evidence>
<evidence type="ECO:0000256" key="11">
    <source>
        <dbReference type="ARBA" id="ARBA00022842"/>
    </source>
</evidence>
<feature type="domain" description="Prenyltransferase alpha-alpha toroid" evidence="13">
    <location>
        <begin position="12"/>
        <end position="389"/>
    </location>
</feature>
<dbReference type="PANTHER" id="PTHR11774:SF4">
    <property type="entry name" value="GERANYLGERANYL TRANSFERASE TYPE-1 SUBUNIT BETA"/>
    <property type="match status" value="1"/>
</dbReference>
<keyword evidence="6" id="KW-0637">Prenyltransferase</keyword>
<evidence type="ECO:0000313" key="15">
    <source>
        <dbReference type="Proteomes" id="UP000827724"/>
    </source>
</evidence>
<evidence type="ECO:0000256" key="2">
    <source>
        <dbReference type="ARBA" id="ARBA00001947"/>
    </source>
</evidence>
<keyword evidence="10" id="KW-0862">Zinc</keyword>
<dbReference type="Gene3D" id="1.50.10.20">
    <property type="match status" value="1"/>
</dbReference>